<reference evidence="2" key="2">
    <citation type="submission" date="2023-06" db="EMBL/GenBank/DDBJ databases">
        <authorList>
            <person name="Ma L."/>
            <person name="Liu K.-W."/>
            <person name="Li Z."/>
            <person name="Hsiao Y.-Y."/>
            <person name="Qi Y."/>
            <person name="Fu T."/>
            <person name="Tang G."/>
            <person name="Zhang D."/>
            <person name="Sun W.-H."/>
            <person name="Liu D.-K."/>
            <person name="Li Y."/>
            <person name="Chen G.-Z."/>
            <person name="Liu X.-D."/>
            <person name="Liao X.-Y."/>
            <person name="Jiang Y.-T."/>
            <person name="Yu X."/>
            <person name="Hao Y."/>
            <person name="Huang J."/>
            <person name="Zhao X.-W."/>
            <person name="Ke S."/>
            <person name="Chen Y.-Y."/>
            <person name="Wu W.-L."/>
            <person name="Hsu J.-L."/>
            <person name="Lin Y.-F."/>
            <person name="Huang M.-D."/>
            <person name="Li C.-Y."/>
            <person name="Huang L."/>
            <person name="Wang Z.-W."/>
            <person name="Zhao X."/>
            <person name="Zhong W.-Y."/>
            <person name="Peng D.-H."/>
            <person name="Ahmad S."/>
            <person name="Lan S."/>
            <person name="Zhang J.-S."/>
            <person name="Tsai W.-C."/>
            <person name="Van De Peer Y."/>
            <person name="Liu Z.-J."/>
        </authorList>
    </citation>
    <scope>NUCLEOTIDE SEQUENCE</scope>
    <source>
        <strain evidence="2">CP</strain>
        <tissue evidence="2">Leaves</tissue>
    </source>
</reference>
<organism evidence="2 3">
    <name type="scientific">Acorus calamus</name>
    <name type="common">Sweet flag</name>
    <dbReference type="NCBI Taxonomy" id="4465"/>
    <lineage>
        <taxon>Eukaryota</taxon>
        <taxon>Viridiplantae</taxon>
        <taxon>Streptophyta</taxon>
        <taxon>Embryophyta</taxon>
        <taxon>Tracheophyta</taxon>
        <taxon>Spermatophyta</taxon>
        <taxon>Magnoliopsida</taxon>
        <taxon>Liliopsida</taxon>
        <taxon>Acoraceae</taxon>
        <taxon>Acorus</taxon>
    </lineage>
</organism>
<proteinExistence type="predicted"/>
<dbReference type="AlphaFoldDB" id="A0AAV9DJG7"/>
<accession>A0AAV9DJG7</accession>
<gene>
    <name evidence="2" type="primary">AGL21</name>
    <name evidence="2" type="ORF">QJS10_CPB13g00288</name>
</gene>
<comment type="caution">
    <text evidence="2">The sequence shown here is derived from an EMBL/GenBank/DDBJ whole genome shotgun (WGS) entry which is preliminary data.</text>
</comment>
<dbReference type="InterPro" id="IPR002487">
    <property type="entry name" value="TF_Kbox"/>
</dbReference>
<dbReference type="GO" id="GO:0003700">
    <property type="term" value="F:DNA-binding transcription factor activity"/>
    <property type="evidence" value="ECO:0007669"/>
    <property type="project" value="InterPro"/>
</dbReference>
<name>A0AAV9DJG7_ACOCL</name>
<dbReference type="GO" id="GO:0005634">
    <property type="term" value="C:nucleus"/>
    <property type="evidence" value="ECO:0007669"/>
    <property type="project" value="InterPro"/>
</dbReference>
<sequence>MMQFGAMADMRDEYQVTRKCMLITVPGIDCILSVINFMQNINWSSILYNISMKSVIDRYNKAKEEHNQVISSTSEVKVHLPMCTWLGTDELSDDMQHKYVMHVGETRRIMGKELSGLCVKDLQNLETQLEMSLRGDQLLTDEIQELNKKGNLVHQENMELYKKVNLIRQENMELYKKVYGTREASEGISRHPFLPNCFSIREDIHAPINLELSQPQSQNYEMPARATKLGFTKPKSNLTHKKARSGRLLDWAEPTDTAHRAGFPANTVLPMARLDHASPM</sequence>
<dbReference type="EMBL" id="JAUJYO010000013">
    <property type="protein sequence ID" value="KAK1301051.1"/>
    <property type="molecule type" value="Genomic_DNA"/>
</dbReference>
<feature type="domain" description="K-box" evidence="1">
    <location>
        <begin position="95"/>
        <end position="164"/>
    </location>
</feature>
<evidence type="ECO:0000313" key="2">
    <source>
        <dbReference type="EMBL" id="KAK1301051.1"/>
    </source>
</evidence>
<keyword evidence="3" id="KW-1185">Reference proteome</keyword>
<protein>
    <submittedName>
        <fullName evidence="2">Agamous-like MADS-box protein AGL21</fullName>
    </submittedName>
</protein>
<reference evidence="2" key="1">
    <citation type="journal article" date="2023" name="Nat. Commun.">
        <title>Diploid and tetraploid genomes of Acorus and the evolution of monocots.</title>
        <authorList>
            <person name="Ma L."/>
            <person name="Liu K.W."/>
            <person name="Li Z."/>
            <person name="Hsiao Y.Y."/>
            <person name="Qi Y."/>
            <person name="Fu T."/>
            <person name="Tang G.D."/>
            <person name="Zhang D."/>
            <person name="Sun W.H."/>
            <person name="Liu D.K."/>
            <person name="Li Y."/>
            <person name="Chen G.Z."/>
            <person name="Liu X.D."/>
            <person name="Liao X.Y."/>
            <person name="Jiang Y.T."/>
            <person name="Yu X."/>
            <person name="Hao Y."/>
            <person name="Huang J."/>
            <person name="Zhao X.W."/>
            <person name="Ke S."/>
            <person name="Chen Y.Y."/>
            <person name="Wu W.L."/>
            <person name="Hsu J.L."/>
            <person name="Lin Y.F."/>
            <person name="Huang M.D."/>
            <person name="Li C.Y."/>
            <person name="Huang L."/>
            <person name="Wang Z.W."/>
            <person name="Zhao X."/>
            <person name="Zhong W.Y."/>
            <person name="Peng D.H."/>
            <person name="Ahmad S."/>
            <person name="Lan S."/>
            <person name="Zhang J.S."/>
            <person name="Tsai W.C."/>
            <person name="Van de Peer Y."/>
            <person name="Liu Z.J."/>
        </authorList>
    </citation>
    <scope>NUCLEOTIDE SEQUENCE</scope>
    <source>
        <strain evidence="2">CP</strain>
    </source>
</reference>
<dbReference type="Pfam" id="PF01486">
    <property type="entry name" value="K-box"/>
    <property type="match status" value="1"/>
</dbReference>
<evidence type="ECO:0000259" key="1">
    <source>
        <dbReference type="Pfam" id="PF01486"/>
    </source>
</evidence>
<dbReference type="Proteomes" id="UP001180020">
    <property type="component" value="Unassembled WGS sequence"/>
</dbReference>
<evidence type="ECO:0000313" key="3">
    <source>
        <dbReference type="Proteomes" id="UP001180020"/>
    </source>
</evidence>